<evidence type="ECO:0000313" key="9">
    <source>
        <dbReference type="Proteomes" id="UP000054886"/>
    </source>
</evidence>
<dbReference type="GO" id="GO:0032798">
    <property type="term" value="C:Swi5-Sfr1 complex"/>
    <property type="evidence" value="ECO:0007669"/>
    <property type="project" value="EnsemblFungi"/>
</dbReference>
<keyword evidence="5" id="KW-0539">Nucleus</keyword>
<dbReference type="Gene3D" id="6.10.140.1020">
    <property type="match status" value="1"/>
</dbReference>
<dbReference type="GO" id="GO:0000794">
    <property type="term" value="C:condensed nuclear chromosome"/>
    <property type="evidence" value="ECO:0007669"/>
    <property type="project" value="EnsemblFungi"/>
</dbReference>
<reference evidence="8 9" key="1">
    <citation type="submission" date="2015-10" db="EMBL/GenBank/DDBJ databases">
        <title>Draft genomes sequences of Candida glabrata isolates 1A, 1B, 2A, 2B, 3A and 3B.</title>
        <authorList>
            <person name="Haavelsrud O.E."/>
            <person name="Gaustad P."/>
        </authorList>
    </citation>
    <scope>NUCLEOTIDE SEQUENCE [LARGE SCALE GENOMIC DNA]</scope>
    <source>
        <strain evidence="8">910700640</strain>
    </source>
</reference>
<keyword evidence="3" id="KW-0227">DNA damage</keyword>
<sequence>MEDTFIGDDTTLLESASQPGEKPSVKTVNNGKVLKPRNENIKRHRLILSEYRRKIRDEEKDIRELKQAIKIIEEKKLEHLMSLIEKWREVSQKTLSYMQYSTVLKIDKMGGFKKYMERELENKLLEIEDEYTRFEEEMGSFLESDEFERLSEEQQEEYKDQINSRRYDLEKLKLQKTKEIEKEYENVDDVFTLQELTKMLKIDYKLIFPH</sequence>
<dbReference type="VEuPathDB" id="FungiDB:CAGL0J06864g"/>
<gene>
    <name evidence="8" type="ORF">AO440_003058</name>
</gene>
<evidence type="ECO:0000256" key="1">
    <source>
        <dbReference type="ARBA" id="ARBA00004123"/>
    </source>
</evidence>
<protein>
    <submittedName>
        <fullName evidence="8">Meiosis protein 5</fullName>
    </submittedName>
</protein>
<evidence type="ECO:0000256" key="2">
    <source>
        <dbReference type="ARBA" id="ARBA00008729"/>
    </source>
</evidence>
<dbReference type="VEuPathDB" id="FungiDB:GVI51_J06721"/>
<evidence type="ECO:0000256" key="6">
    <source>
        <dbReference type="SAM" id="Coils"/>
    </source>
</evidence>
<dbReference type="AlphaFoldDB" id="A0A0W0DBF7"/>
<evidence type="ECO:0000256" key="5">
    <source>
        <dbReference type="ARBA" id="ARBA00023242"/>
    </source>
</evidence>
<dbReference type="EMBL" id="LLZZ01000043">
    <property type="protein sequence ID" value="KTB11193.1"/>
    <property type="molecule type" value="Genomic_DNA"/>
</dbReference>
<dbReference type="GO" id="GO:0000707">
    <property type="term" value="P:meiotic DNA recombinase assembly"/>
    <property type="evidence" value="ECO:0007669"/>
    <property type="project" value="EnsemblFungi"/>
</dbReference>
<dbReference type="VEuPathDB" id="FungiDB:B1J91_J06864g"/>
<evidence type="ECO:0000256" key="7">
    <source>
        <dbReference type="SAM" id="MobiDB-lite"/>
    </source>
</evidence>
<evidence type="ECO:0000256" key="3">
    <source>
        <dbReference type="ARBA" id="ARBA00022763"/>
    </source>
</evidence>
<name>A0A0W0DBF7_CANGB</name>
<comment type="similarity">
    <text evidence="2">Belongs to the SFR1/MEI5 family.</text>
</comment>
<evidence type="ECO:0000256" key="4">
    <source>
        <dbReference type="ARBA" id="ARBA00023204"/>
    </source>
</evidence>
<feature type="region of interest" description="Disordered" evidence="7">
    <location>
        <begin position="1"/>
        <end position="32"/>
    </location>
</feature>
<feature type="coiled-coil region" evidence="6">
    <location>
        <begin position="41"/>
        <end position="75"/>
    </location>
</feature>
<keyword evidence="6" id="KW-0175">Coiled coil</keyword>
<evidence type="ECO:0000313" key="8">
    <source>
        <dbReference type="EMBL" id="KTB11193.1"/>
    </source>
</evidence>
<comment type="caution">
    <text evidence="8">The sequence shown here is derived from an EMBL/GenBank/DDBJ whole genome shotgun (WGS) entry which is preliminary data.</text>
</comment>
<dbReference type="VEuPathDB" id="FungiDB:GWK60_J06699"/>
<dbReference type="GO" id="GO:0007131">
    <property type="term" value="P:reciprocal meiotic recombination"/>
    <property type="evidence" value="ECO:0007669"/>
    <property type="project" value="EnsemblFungi"/>
</dbReference>
<dbReference type="Pfam" id="PF10376">
    <property type="entry name" value="Mei5"/>
    <property type="match status" value="1"/>
</dbReference>
<keyword evidence="4" id="KW-0234">DNA repair</keyword>
<dbReference type="InterPro" id="IPR018468">
    <property type="entry name" value="SFR1/Mei5"/>
</dbReference>
<dbReference type="Proteomes" id="UP000054886">
    <property type="component" value="Unassembled WGS sequence"/>
</dbReference>
<accession>A0A0W0DBF7</accession>
<organism evidence="8 9">
    <name type="scientific">Candida glabrata</name>
    <name type="common">Yeast</name>
    <name type="synonym">Torulopsis glabrata</name>
    <dbReference type="NCBI Taxonomy" id="5478"/>
    <lineage>
        <taxon>Eukaryota</taxon>
        <taxon>Fungi</taxon>
        <taxon>Dikarya</taxon>
        <taxon>Ascomycota</taxon>
        <taxon>Saccharomycotina</taxon>
        <taxon>Saccharomycetes</taxon>
        <taxon>Saccharomycetales</taxon>
        <taxon>Saccharomycetaceae</taxon>
        <taxon>Nakaseomyces</taxon>
    </lineage>
</organism>
<comment type="subcellular location">
    <subcellularLocation>
        <location evidence="1">Nucleus</location>
    </subcellularLocation>
</comment>
<proteinExistence type="inferred from homology"/>